<dbReference type="SUPFAM" id="SSF110857">
    <property type="entry name" value="Gamma-glutamyl cyclotransferase-like"/>
    <property type="match status" value="1"/>
</dbReference>
<comment type="function">
    <text evidence="1">Putative gamma-glutamylcyclotransferase.</text>
</comment>
<dbReference type="EMBL" id="CM010717">
    <property type="protein sequence ID" value="RZC56907.1"/>
    <property type="molecule type" value="Genomic_DNA"/>
</dbReference>
<protein>
    <recommendedName>
        <fullName evidence="5">Putative gamma-glutamylcyclotransferase</fullName>
    </recommendedName>
</protein>
<reference evidence="7 8" key="1">
    <citation type="journal article" date="2018" name="Science">
        <title>The opium poppy genome and morphinan production.</title>
        <authorList>
            <person name="Guo L."/>
            <person name="Winzer T."/>
            <person name="Yang X."/>
            <person name="Li Y."/>
            <person name="Ning Z."/>
            <person name="He Z."/>
            <person name="Teodor R."/>
            <person name="Lu Y."/>
            <person name="Bowser T.A."/>
            <person name="Graham I.A."/>
            <person name="Ye K."/>
        </authorList>
    </citation>
    <scope>NUCLEOTIDE SEQUENCE [LARGE SCALE GENOMIC DNA]</scope>
    <source>
        <strain evidence="8">cv. HN1</strain>
        <tissue evidence="7">Leaves</tissue>
    </source>
</reference>
<dbReference type="PANTHER" id="PTHR31544">
    <property type="entry name" value="AIG2-LIKE PROTEIN D"/>
    <property type="match status" value="1"/>
</dbReference>
<evidence type="ECO:0000256" key="5">
    <source>
        <dbReference type="ARBA" id="ARBA00030602"/>
    </source>
</evidence>
<evidence type="ECO:0000313" key="7">
    <source>
        <dbReference type="EMBL" id="RZC56907.1"/>
    </source>
</evidence>
<dbReference type="GO" id="GO:0016746">
    <property type="term" value="F:acyltransferase activity"/>
    <property type="evidence" value="ECO:0007669"/>
    <property type="project" value="UniProtKB-KW"/>
</dbReference>
<evidence type="ECO:0000256" key="3">
    <source>
        <dbReference type="ARBA" id="ARBA00022679"/>
    </source>
</evidence>
<accession>A0A4Y7J7X2</accession>
<dbReference type="Pfam" id="PF06094">
    <property type="entry name" value="GGACT"/>
    <property type="match status" value="1"/>
</dbReference>
<dbReference type="InterPro" id="IPR045038">
    <property type="entry name" value="AIG2-like"/>
</dbReference>
<dbReference type="Gramene" id="RZC56907">
    <property type="protein sequence ID" value="RZC56907"/>
    <property type="gene ID" value="C5167_015764"/>
</dbReference>
<dbReference type="AlphaFoldDB" id="A0A4Y7J7X2"/>
<dbReference type="InterPro" id="IPR009288">
    <property type="entry name" value="AIG2-like_dom"/>
</dbReference>
<dbReference type="Gene3D" id="3.10.490.10">
    <property type="entry name" value="Gamma-glutamyl cyclotransferase-like"/>
    <property type="match status" value="1"/>
</dbReference>
<keyword evidence="8" id="KW-1185">Reference proteome</keyword>
<gene>
    <name evidence="7" type="ORF">C5167_015764</name>
</gene>
<dbReference type="PANTHER" id="PTHR31544:SF2">
    <property type="entry name" value="AIG2-LIKE PROTEIN D"/>
    <property type="match status" value="1"/>
</dbReference>
<dbReference type="FunFam" id="3.10.490.10:FF:000022">
    <property type="entry name" value="Protein AIG2 B"/>
    <property type="match status" value="1"/>
</dbReference>
<dbReference type="InterPro" id="IPR036568">
    <property type="entry name" value="GGCT-like_sf"/>
</dbReference>
<evidence type="ECO:0000256" key="2">
    <source>
        <dbReference type="ARBA" id="ARBA00008861"/>
    </source>
</evidence>
<keyword evidence="3" id="KW-0808">Transferase</keyword>
<keyword evidence="4" id="KW-0012">Acyltransferase</keyword>
<comment type="similarity">
    <text evidence="2">Belongs to the gamma-glutamylcyclotransferase family.</text>
</comment>
<dbReference type="InterPro" id="IPR013024">
    <property type="entry name" value="GGCT-like"/>
</dbReference>
<evidence type="ECO:0000313" key="8">
    <source>
        <dbReference type="Proteomes" id="UP000316621"/>
    </source>
</evidence>
<evidence type="ECO:0000259" key="6">
    <source>
        <dbReference type="Pfam" id="PF06094"/>
    </source>
</evidence>
<organism evidence="7 8">
    <name type="scientific">Papaver somniferum</name>
    <name type="common">Opium poppy</name>
    <dbReference type="NCBI Taxonomy" id="3469"/>
    <lineage>
        <taxon>Eukaryota</taxon>
        <taxon>Viridiplantae</taxon>
        <taxon>Streptophyta</taxon>
        <taxon>Embryophyta</taxon>
        <taxon>Tracheophyta</taxon>
        <taxon>Spermatophyta</taxon>
        <taxon>Magnoliopsida</taxon>
        <taxon>Ranunculales</taxon>
        <taxon>Papaveraceae</taxon>
        <taxon>Papaveroideae</taxon>
        <taxon>Papaver</taxon>
    </lineage>
</organism>
<sequence>MATPAASSSSAAISSNHHQNLHSVFVYGSLLADDVVKALLNRVPQNSPAILDNFKRFSIEGRIYPAILPVENAQVNGRVLLGITDSELDLLDKVEDVEYERSTVNVSLIDTLKRMQVYTYVWVDKNDPRLDGEWNFEDWKRLHMNDLLKITTAYMEEIEGTGSKSRMAISESFFQQKAEE</sequence>
<evidence type="ECO:0000256" key="4">
    <source>
        <dbReference type="ARBA" id="ARBA00023315"/>
    </source>
</evidence>
<name>A0A4Y7J7X2_PAPSO</name>
<evidence type="ECO:0000256" key="1">
    <source>
        <dbReference type="ARBA" id="ARBA00002782"/>
    </source>
</evidence>
<dbReference type="CDD" id="cd06661">
    <property type="entry name" value="GGCT_like"/>
    <property type="match status" value="1"/>
</dbReference>
<dbReference type="Gene3D" id="6.10.250.210">
    <property type="match status" value="1"/>
</dbReference>
<dbReference type="Proteomes" id="UP000316621">
    <property type="component" value="Chromosome 3"/>
</dbReference>
<proteinExistence type="inferred from homology"/>
<dbReference type="OrthoDB" id="1044435at2759"/>
<feature type="domain" description="Gamma-glutamylcyclotransferase AIG2-like" evidence="6">
    <location>
        <begin position="24"/>
        <end position="135"/>
    </location>
</feature>